<evidence type="ECO:0000313" key="2">
    <source>
        <dbReference type="Proteomes" id="UP000198757"/>
    </source>
</evidence>
<evidence type="ECO:0000313" key="1">
    <source>
        <dbReference type="EMBL" id="SDC02135.1"/>
    </source>
</evidence>
<sequence length="52" mass="6409">MKQQEAIEKLLRFFNAVLSRRESKKLICPNRRYKQVNDYSKNTHFRVFFESN</sequence>
<dbReference type="STRING" id="1285928.SAMN04487894_101114"/>
<gene>
    <name evidence="1" type="ORF">SAMN04487894_101114</name>
</gene>
<organism evidence="1 2">
    <name type="scientific">Niabella drilacis (strain DSM 25811 / CCM 8410 / CCUG 62505 / LMG 26954 / E90)</name>
    <dbReference type="NCBI Taxonomy" id="1285928"/>
    <lineage>
        <taxon>Bacteria</taxon>
        <taxon>Pseudomonadati</taxon>
        <taxon>Bacteroidota</taxon>
        <taxon>Chitinophagia</taxon>
        <taxon>Chitinophagales</taxon>
        <taxon>Chitinophagaceae</taxon>
        <taxon>Niabella</taxon>
    </lineage>
</organism>
<dbReference type="AlphaFoldDB" id="A0A1G6I7Y3"/>
<dbReference type="EMBL" id="FMZO01000001">
    <property type="protein sequence ID" value="SDC02135.1"/>
    <property type="molecule type" value="Genomic_DNA"/>
</dbReference>
<reference evidence="2" key="1">
    <citation type="submission" date="2016-10" db="EMBL/GenBank/DDBJ databases">
        <authorList>
            <person name="Varghese N."/>
            <person name="Submissions S."/>
        </authorList>
    </citation>
    <scope>NUCLEOTIDE SEQUENCE [LARGE SCALE GENOMIC DNA]</scope>
    <source>
        <strain evidence="2">DSM 25811 / CCM 8410 / LMG 26954 / E90</strain>
    </source>
</reference>
<dbReference type="Proteomes" id="UP000198757">
    <property type="component" value="Unassembled WGS sequence"/>
</dbReference>
<name>A0A1G6I7Y3_NIADE</name>
<keyword evidence="2" id="KW-1185">Reference proteome</keyword>
<proteinExistence type="predicted"/>
<accession>A0A1G6I7Y3</accession>
<protein>
    <submittedName>
        <fullName evidence="1">Uncharacterized protein</fullName>
    </submittedName>
</protein>